<dbReference type="STRING" id="145857.GA0070616_3941"/>
<dbReference type="Pfam" id="PF25862">
    <property type="entry name" value="PglZ_1st"/>
    <property type="match status" value="1"/>
</dbReference>
<proteinExistence type="predicted"/>
<organism evidence="5 6">
    <name type="scientific">Micromonospora nigra</name>
    <dbReference type="NCBI Taxonomy" id="145857"/>
    <lineage>
        <taxon>Bacteria</taxon>
        <taxon>Bacillati</taxon>
        <taxon>Actinomycetota</taxon>
        <taxon>Actinomycetes</taxon>
        <taxon>Micromonosporales</taxon>
        <taxon>Micromonosporaceae</taxon>
        <taxon>Micromonospora</taxon>
    </lineage>
</organism>
<evidence type="ECO:0000259" key="3">
    <source>
        <dbReference type="Pfam" id="PF25862"/>
    </source>
</evidence>
<feature type="domain" description="Alkaline phosphatase-like protein PglZ C-terminal" evidence="4">
    <location>
        <begin position="812"/>
        <end position="911"/>
    </location>
</feature>
<dbReference type="InterPro" id="IPR058882">
    <property type="entry name" value="PglZ_C"/>
</dbReference>
<feature type="region of interest" description="Disordered" evidence="1">
    <location>
        <begin position="746"/>
        <end position="810"/>
    </location>
</feature>
<dbReference type="Pfam" id="PF25863">
    <property type="entry name" value="PglZ_C"/>
    <property type="match status" value="1"/>
</dbReference>
<reference evidence="5 6" key="1">
    <citation type="submission" date="2016-06" db="EMBL/GenBank/DDBJ databases">
        <authorList>
            <person name="Kjaerup R.B."/>
            <person name="Dalgaard T.S."/>
            <person name="Juul-Madsen H.R."/>
        </authorList>
    </citation>
    <scope>NUCLEOTIDE SEQUENCE [LARGE SCALE GENOMIC DNA]</scope>
    <source>
        <strain evidence="5 6">DSM 43818</strain>
    </source>
</reference>
<name>A0A1C6SK31_9ACTN</name>
<gene>
    <name evidence="5" type="ORF">GA0070616_3941</name>
</gene>
<evidence type="ECO:0000313" key="6">
    <source>
        <dbReference type="Proteomes" id="UP000199699"/>
    </source>
</evidence>
<dbReference type="EMBL" id="FMHT01000003">
    <property type="protein sequence ID" value="SCL29742.1"/>
    <property type="molecule type" value="Genomic_DNA"/>
</dbReference>
<evidence type="ECO:0000259" key="4">
    <source>
        <dbReference type="Pfam" id="PF25863"/>
    </source>
</evidence>
<dbReference type="Pfam" id="PF08665">
    <property type="entry name" value="PglZ"/>
    <property type="match status" value="1"/>
</dbReference>
<dbReference type="RefSeq" id="WP_091084813.1">
    <property type="nucleotide sequence ID" value="NZ_FMHT01000003.1"/>
</dbReference>
<feature type="compositionally biased region" description="Low complexity" evidence="1">
    <location>
        <begin position="765"/>
        <end position="775"/>
    </location>
</feature>
<dbReference type="InterPro" id="IPR058881">
    <property type="entry name" value="PglZ_2nd"/>
</dbReference>
<evidence type="ECO:0000259" key="2">
    <source>
        <dbReference type="Pfam" id="PF25861"/>
    </source>
</evidence>
<feature type="domain" description="Alkaline phosphatase-like protein PglZ second" evidence="2">
    <location>
        <begin position="172"/>
        <end position="320"/>
    </location>
</feature>
<dbReference type="InterPro" id="IPR058880">
    <property type="entry name" value="PglZ_N"/>
</dbReference>
<dbReference type="OrthoDB" id="6725302at2"/>
<dbReference type="InterPro" id="IPR047992">
    <property type="entry name" value="BREX_PglZ"/>
</dbReference>
<evidence type="ECO:0000256" key="1">
    <source>
        <dbReference type="SAM" id="MobiDB-lite"/>
    </source>
</evidence>
<evidence type="ECO:0000313" key="5">
    <source>
        <dbReference type="EMBL" id="SCL29742.1"/>
    </source>
</evidence>
<dbReference type="AlphaFoldDB" id="A0A1C6SK31"/>
<dbReference type="Pfam" id="PF25861">
    <property type="entry name" value="PglZ_2nd"/>
    <property type="match status" value="1"/>
</dbReference>
<sequence length="915" mass="97536">MSITRVAVRPAAVRRKVEAWLAERDDANAIVLLARPEWTDEPVLTIDDTQVRVVPCPTPIAARAALADRAAHEKLVLLTDLTDTELGDGLLAHVSLQTGRSVDPWDLVGQAFGGQVQPDSTLVRTGRWVADALTELAPTAGWPPPAGTILTRDHALRHLAGAVLGLDPDELDGAGLLHWSTDAPTQLRFGELPADWAEGIADFLVEVAGPVAVPVLAAVRAGHGTDAIPLGLLAGVLWPRSSAQTPDVEIAVARTRLEPRFGGTRLTDCQANLFLEAAEAWIYRALDGDDAVRHDAHRMLRRAEEIAAEIDVTERLVASTLLPVGFTQRMRAFGAAVRLALPGSAAGTPPPDLIGNAQDRLAEVEAHRSADRSRVETARMAVRLLRWLAIGDGRGPATMLAAVHRQVRDDGWVDRARLDVFAGDVDQQVAQAYRALHAAVDTRRAEHDREFAELLQDMTGAEREPGTLFRVEDVLDRVVRPILDNGRRILLLLLDGMSAAAGIEIADSLGRSGAWTELTPGGGPRTGVLAALPTITVVNRCSLFSGRIAVGDRAAELRAFTGQFPGSVLLHKADLRTPAGLAVDPEVAGAIDDPAVPMVAAVINTIDDALDRSDPGTIEWSTDTVNGLRDLLAVAQDRVVVLVSDHGHVVDRGSEAVLLSSDSGENRWRPATTAPRDGELLYAGTRVALGNGRVILPWREELRYGPRKAGYHGGATPAEVVIPLLVFAAQDEHAVPGWAGAPVPSPEWWREPIRQTTSGGSTTVAARPGARPSGRPGRRHRPPAQDEGLFDLPSPTSAAAPPPATTPAPVEPASALVDALLASPVYADRRDARAPIPDERVAALLATLVVGNGRATLDTLATRAGIPAHRIHGTFTALRRLLQVEGYPVLSLDPDGRTAKLDIPLLVEQFGLEPS</sequence>
<accession>A0A1C6SK31</accession>
<feature type="domain" description="Alkaline phosphatase-like protein PglZ N-terminal" evidence="3">
    <location>
        <begin position="9"/>
        <end position="103"/>
    </location>
</feature>
<protein>
    <submittedName>
        <fullName evidence="5">PglZ domain</fullName>
    </submittedName>
</protein>
<feature type="compositionally biased region" description="Polar residues" evidence="1">
    <location>
        <begin position="754"/>
        <end position="764"/>
    </location>
</feature>
<feature type="compositionally biased region" description="Pro residues" evidence="1">
    <location>
        <begin position="800"/>
        <end position="810"/>
    </location>
</feature>
<keyword evidence="6" id="KW-1185">Reference proteome</keyword>
<dbReference type="NCBIfam" id="NF033446">
    <property type="entry name" value="BREX_PglZ_2"/>
    <property type="match status" value="1"/>
</dbReference>
<dbReference type="Proteomes" id="UP000199699">
    <property type="component" value="Unassembled WGS sequence"/>
</dbReference>